<keyword evidence="2" id="KW-1185">Reference proteome</keyword>
<comment type="caution">
    <text evidence="1">The sequence shown here is derived from an EMBL/GenBank/DDBJ whole genome shotgun (WGS) entry which is preliminary data.</text>
</comment>
<evidence type="ECO:0000313" key="2">
    <source>
        <dbReference type="Proteomes" id="UP000622552"/>
    </source>
</evidence>
<dbReference type="Proteomes" id="UP000622552">
    <property type="component" value="Unassembled WGS sequence"/>
</dbReference>
<dbReference type="RefSeq" id="WP_197001745.1">
    <property type="nucleotide sequence ID" value="NZ_BONS01000027.1"/>
</dbReference>
<reference evidence="1" key="1">
    <citation type="submission" date="2020-11" db="EMBL/GenBank/DDBJ databases">
        <title>Sequencing the genomes of 1000 actinobacteria strains.</title>
        <authorList>
            <person name="Klenk H.-P."/>
        </authorList>
    </citation>
    <scope>NUCLEOTIDE SEQUENCE</scope>
    <source>
        <strain evidence="1">DSM 45356</strain>
    </source>
</reference>
<evidence type="ECO:0000313" key="1">
    <source>
        <dbReference type="EMBL" id="MBG6134520.1"/>
    </source>
</evidence>
<protein>
    <submittedName>
        <fullName evidence="1">Uncharacterized protein</fullName>
    </submittedName>
</protein>
<dbReference type="EMBL" id="JADOUF010000001">
    <property type="protein sequence ID" value="MBG6134520.1"/>
    <property type="molecule type" value="Genomic_DNA"/>
</dbReference>
<gene>
    <name evidence="1" type="ORF">IW245_000714</name>
</gene>
<accession>A0A8J7KDX0</accession>
<proteinExistence type="predicted"/>
<sequence>MTHPTTPAPLGPEDVHAAAATLRKIIAAVESGALDAHPLMLARLTGALDVLDVLDTGRADGAAR</sequence>
<dbReference type="AlphaFoldDB" id="A0A8J7KDX0"/>
<name>A0A8J7KDX0_9ACTN</name>
<organism evidence="1 2">
    <name type="scientific">Longispora fulva</name>
    <dbReference type="NCBI Taxonomy" id="619741"/>
    <lineage>
        <taxon>Bacteria</taxon>
        <taxon>Bacillati</taxon>
        <taxon>Actinomycetota</taxon>
        <taxon>Actinomycetes</taxon>
        <taxon>Micromonosporales</taxon>
        <taxon>Micromonosporaceae</taxon>
        <taxon>Longispora</taxon>
    </lineage>
</organism>